<evidence type="ECO:0008006" key="9">
    <source>
        <dbReference type="Google" id="ProtNLM"/>
    </source>
</evidence>
<keyword evidence="2" id="KW-0833">Ubl conjugation pathway</keyword>
<evidence type="ECO:0000256" key="3">
    <source>
        <dbReference type="SAM" id="Coils"/>
    </source>
</evidence>
<feature type="region of interest" description="Disordered" evidence="4">
    <location>
        <begin position="625"/>
        <end position="649"/>
    </location>
</feature>
<dbReference type="PANTHER" id="PTHR32370">
    <property type="entry name" value="OS12G0117600 PROTEIN"/>
    <property type="match status" value="1"/>
</dbReference>
<protein>
    <recommendedName>
        <fullName evidence="9">NPH3 domain-containing protein</fullName>
    </recommendedName>
</protein>
<evidence type="ECO:0000259" key="5">
    <source>
        <dbReference type="PROSITE" id="PS50097"/>
    </source>
</evidence>
<dbReference type="InterPro" id="IPR027356">
    <property type="entry name" value="NPH3_dom"/>
</dbReference>
<accession>A0A8T0I2G4</accession>
<name>A0A8T0I2G4_CERPU</name>
<keyword evidence="8" id="KW-1185">Reference proteome</keyword>
<dbReference type="Proteomes" id="UP000822688">
    <property type="component" value="Chromosome 5"/>
</dbReference>
<evidence type="ECO:0000256" key="2">
    <source>
        <dbReference type="ARBA" id="ARBA00022786"/>
    </source>
</evidence>
<feature type="coiled-coil region" evidence="3">
    <location>
        <begin position="669"/>
        <end position="703"/>
    </location>
</feature>
<evidence type="ECO:0000259" key="6">
    <source>
        <dbReference type="PROSITE" id="PS51649"/>
    </source>
</evidence>
<feature type="region of interest" description="Disordered" evidence="4">
    <location>
        <begin position="477"/>
        <end position="499"/>
    </location>
</feature>
<dbReference type="PROSITE" id="PS50097">
    <property type="entry name" value="BTB"/>
    <property type="match status" value="1"/>
</dbReference>
<dbReference type="SUPFAM" id="SSF54695">
    <property type="entry name" value="POZ domain"/>
    <property type="match status" value="1"/>
</dbReference>
<comment type="pathway">
    <text evidence="1">Protein modification; protein ubiquitination.</text>
</comment>
<feature type="compositionally biased region" description="Basic and acidic residues" evidence="4">
    <location>
        <begin position="485"/>
        <end position="497"/>
    </location>
</feature>
<evidence type="ECO:0000256" key="1">
    <source>
        <dbReference type="ARBA" id="ARBA00004906"/>
    </source>
</evidence>
<dbReference type="Pfam" id="PF00651">
    <property type="entry name" value="BTB"/>
    <property type="match status" value="1"/>
</dbReference>
<dbReference type="PROSITE" id="PS51649">
    <property type="entry name" value="NPH3"/>
    <property type="match status" value="1"/>
</dbReference>
<dbReference type="InterPro" id="IPR011333">
    <property type="entry name" value="SKP1/BTB/POZ_sf"/>
</dbReference>
<feature type="region of interest" description="Disordered" evidence="4">
    <location>
        <begin position="253"/>
        <end position="279"/>
    </location>
</feature>
<evidence type="ECO:0000256" key="4">
    <source>
        <dbReference type="SAM" id="MobiDB-lite"/>
    </source>
</evidence>
<evidence type="ECO:0000313" key="8">
    <source>
        <dbReference type="Proteomes" id="UP000822688"/>
    </source>
</evidence>
<organism evidence="7 8">
    <name type="scientific">Ceratodon purpureus</name>
    <name type="common">Fire moss</name>
    <name type="synonym">Dicranum purpureum</name>
    <dbReference type="NCBI Taxonomy" id="3225"/>
    <lineage>
        <taxon>Eukaryota</taxon>
        <taxon>Viridiplantae</taxon>
        <taxon>Streptophyta</taxon>
        <taxon>Embryophyta</taxon>
        <taxon>Bryophyta</taxon>
        <taxon>Bryophytina</taxon>
        <taxon>Bryopsida</taxon>
        <taxon>Dicranidae</taxon>
        <taxon>Pseudoditrichales</taxon>
        <taxon>Ditrichaceae</taxon>
        <taxon>Ceratodon</taxon>
    </lineage>
</organism>
<feature type="region of interest" description="Disordered" evidence="4">
    <location>
        <begin position="712"/>
        <end position="740"/>
    </location>
</feature>
<feature type="domain" description="BTB" evidence="5">
    <location>
        <begin position="100"/>
        <end position="168"/>
    </location>
</feature>
<dbReference type="EMBL" id="CM026425">
    <property type="protein sequence ID" value="KAG0577640.1"/>
    <property type="molecule type" value="Genomic_DNA"/>
</dbReference>
<keyword evidence="3" id="KW-0175">Coiled coil</keyword>
<comment type="caution">
    <text evidence="7">The sequence shown here is derived from an EMBL/GenBank/DDBJ whole genome shotgun (WGS) entry which is preliminary data.</text>
</comment>
<dbReference type="InterPro" id="IPR043454">
    <property type="entry name" value="NPH3/RPT2-like"/>
</dbReference>
<feature type="compositionally biased region" description="Low complexity" evidence="4">
    <location>
        <begin position="629"/>
        <end position="649"/>
    </location>
</feature>
<dbReference type="InterPro" id="IPR000210">
    <property type="entry name" value="BTB/POZ_dom"/>
</dbReference>
<dbReference type="CDD" id="cd18312">
    <property type="entry name" value="BTB_POZ_NPY3-like"/>
    <property type="match status" value="1"/>
</dbReference>
<dbReference type="AlphaFoldDB" id="A0A8T0I2G4"/>
<feature type="domain" description="NPH3" evidence="6">
    <location>
        <begin position="283"/>
        <end position="611"/>
    </location>
</feature>
<proteinExistence type="predicted"/>
<evidence type="ECO:0000313" key="7">
    <source>
        <dbReference type="EMBL" id="KAG0577640.1"/>
    </source>
</evidence>
<sequence>MTVRFERDSDAYERTHRGLTSKMAIMTRHAVEAFPSVDAQCVGARCPLVKNNRPLLDVESPRFRTQSTQSNSPVKKKFSARTSSFEKKGPTWVAATMLQSDLLVEVADMSFHLHKFPLLSRSGRLNRLVFESRDTEKDHIKLDNMPGGPMAFELAVKFCYGIPIMITRTNVAALRCAAEYLEMTEDLEEGNLVSKTEDFLSSEILTSWSDSITVLRTCETLSPWAEKLQIVKMCSESIAWKACTDPRGIRWSYSSAGSESPSLSPKGSAKSSTSSSKGAIPQDWWFADVAELNLRSFKVVMDAIKAKGMRHDMMGSAIFYYAHRWLPGLASLENPGSPVMRESSPTKDKKKNKVSSYKRENGHGEGLMNDIASGDVASQAQERATLEGIIDMLPPQKDSVPVSGLLRLLRVAIMLDCSAGCKKELEKRSGMQLDQAVLNDLLIPSCPFRTDTMYDVGAVHRCLDHFLVQDHIQTISQREVPTSSGRDKNGDVYDTSHLRPPVGPHTAKMKVAKLIDSYLAEIARDPNLAFSKFQALAEALPEFSRITDDGLYRAIDTFLKAHPGLSEHERKKLCRMMDCQRLSLEACMHAAQNERLPLRIVVQVLFSEQLKLRNAIAGTSLVRAERPSDSPLQQQAPASSAAASSGAGTSSAVRQIVPLQDGANSQMDIRALQHDVMFMKAKFAELQKDYTQVTQQVEKLTKQKGSWVKRLFQSKDNADSLNSSSPSHPRWSRPWRNSIS</sequence>
<gene>
    <name evidence="7" type="ORF">KC19_5G169200</name>
</gene>
<feature type="region of interest" description="Disordered" evidence="4">
    <location>
        <begin position="336"/>
        <end position="370"/>
    </location>
</feature>
<feature type="compositionally biased region" description="Low complexity" evidence="4">
    <location>
        <begin position="720"/>
        <end position="740"/>
    </location>
</feature>
<dbReference type="Pfam" id="PF03000">
    <property type="entry name" value="NPH3"/>
    <property type="match status" value="1"/>
</dbReference>
<dbReference type="Gene3D" id="3.30.710.10">
    <property type="entry name" value="Potassium Channel Kv1.1, Chain A"/>
    <property type="match status" value="1"/>
</dbReference>
<reference evidence="7" key="1">
    <citation type="submission" date="2020-06" db="EMBL/GenBank/DDBJ databases">
        <title>WGS assembly of Ceratodon purpureus strain R40.</title>
        <authorList>
            <person name="Carey S.B."/>
            <person name="Jenkins J."/>
            <person name="Shu S."/>
            <person name="Lovell J.T."/>
            <person name="Sreedasyam A."/>
            <person name="Maumus F."/>
            <person name="Tiley G.P."/>
            <person name="Fernandez-Pozo N."/>
            <person name="Barry K."/>
            <person name="Chen C."/>
            <person name="Wang M."/>
            <person name="Lipzen A."/>
            <person name="Daum C."/>
            <person name="Saski C.A."/>
            <person name="Payton A.C."/>
            <person name="Mcbreen J.C."/>
            <person name="Conrad R.E."/>
            <person name="Kollar L.M."/>
            <person name="Olsson S."/>
            <person name="Huttunen S."/>
            <person name="Landis J.B."/>
            <person name="Wickett N.J."/>
            <person name="Johnson M.G."/>
            <person name="Rensing S.A."/>
            <person name="Grimwood J."/>
            <person name="Schmutz J."/>
            <person name="Mcdaniel S.F."/>
        </authorList>
    </citation>
    <scope>NUCLEOTIDE SEQUENCE</scope>
    <source>
        <strain evidence="7">R40</strain>
    </source>
</reference>